<keyword evidence="3" id="KW-1185">Reference proteome</keyword>
<dbReference type="EMBL" id="KZ293647">
    <property type="protein sequence ID" value="PBK99044.1"/>
    <property type="molecule type" value="Genomic_DNA"/>
</dbReference>
<evidence type="ECO:0000313" key="2">
    <source>
        <dbReference type="EMBL" id="PBK99044.1"/>
    </source>
</evidence>
<name>A0A2H3DYU0_ARMGA</name>
<gene>
    <name evidence="2" type="ORF">ARMGADRAFT_1059336</name>
</gene>
<dbReference type="OMA" id="SINCNHE"/>
<proteinExistence type="predicted"/>
<organism evidence="2 3">
    <name type="scientific">Armillaria gallica</name>
    <name type="common">Bulbous honey fungus</name>
    <name type="synonym">Armillaria bulbosa</name>
    <dbReference type="NCBI Taxonomy" id="47427"/>
    <lineage>
        <taxon>Eukaryota</taxon>
        <taxon>Fungi</taxon>
        <taxon>Dikarya</taxon>
        <taxon>Basidiomycota</taxon>
        <taxon>Agaricomycotina</taxon>
        <taxon>Agaricomycetes</taxon>
        <taxon>Agaricomycetidae</taxon>
        <taxon>Agaricales</taxon>
        <taxon>Marasmiineae</taxon>
        <taxon>Physalacriaceae</taxon>
        <taxon>Armillaria</taxon>
    </lineage>
</organism>
<protein>
    <submittedName>
        <fullName evidence="2">Uncharacterized protein</fullName>
    </submittedName>
</protein>
<dbReference type="InParanoid" id="A0A2H3DYU0"/>
<dbReference type="Proteomes" id="UP000217790">
    <property type="component" value="Unassembled WGS sequence"/>
</dbReference>
<feature type="compositionally biased region" description="Basic and acidic residues" evidence="1">
    <location>
        <begin position="358"/>
        <end position="373"/>
    </location>
</feature>
<dbReference type="AlphaFoldDB" id="A0A2H3DYU0"/>
<accession>A0A2H3DYU0</accession>
<feature type="region of interest" description="Disordered" evidence="1">
    <location>
        <begin position="358"/>
        <end position="380"/>
    </location>
</feature>
<evidence type="ECO:0000256" key="1">
    <source>
        <dbReference type="SAM" id="MobiDB-lite"/>
    </source>
</evidence>
<evidence type="ECO:0000313" key="3">
    <source>
        <dbReference type="Proteomes" id="UP000217790"/>
    </source>
</evidence>
<reference evidence="3" key="1">
    <citation type="journal article" date="2017" name="Nat. Ecol. Evol.">
        <title>Genome expansion and lineage-specific genetic innovations in the forest pathogenic fungi Armillaria.</title>
        <authorList>
            <person name="Sipos G."/>
            <person name="Prasanna A.N."/>
            <person name="Walter M.C."/>
            <person name="O'Connor E."/>
            <person name="Balint B."/>
            <person name="Krizsan K."/>
            <person name="Kiss B."/>
            <person name="Hess J."/>
            <person name="Varga T."/>
            <person name="Slot J."/>
            <person name="Riley R."/>
            <person name="Boka B."/>
            <person name="Rigling D."/>
            <person name="Barry K."/>
            <person name="Lee J."/>
            <person name="Mihaltcheva S."/>
            <person name="LaButti K."/>
            <person name="Lipzen A."/>
            <person name="Waldron R."/>
            <person name="Moloney N.M."/>
            <person name="Sperisen C."/>
            <person name="Kredics L."/>
            <person name="Vagvoelgyi C."/>
            <person name="Patrignani A."/>
            <person name="Fitzpatrick D."/>
            <person name="Nagy I."/>
            <person name="Doyle S."/>
            <person name="Anderson J.B."/>
            <person name="Grigoriev I.V."/>
            <person name="Gueldener U."/>
            <person name="Muensterkoetter M."/>
            <person name="Nagy L.G."/>
        </authorList>
    </citation>
    <scope>NUCLEOTIDE SEQUENCE [LARGE SCALE GENOMIC DNA]</scope>
    <source>
        <strain evidence="3">Ar21-2</strain>
    </source>
</reference>
<dbReference type="OrthoDB" id="3159295at2759"/>
<sequence length="406" mass="45457">MVGLAYLPGGEPVSFCYRLALLKISMPRRLNARTLSLPLSKKSVTLPSPRLPTEMLDEIIQFALVLASGDLDYPGFAFIRSFTLASSSFRKIAFRRYLSSLTLNTLSQLDSTFRLLLSLEKVPVIGAFSWVRTVHAPSGILSAQPYASQLRFLTNLDELSINCNHEGFSTYQQRFKLICANLTSRSSITSLTTLTLTALPRIETNLLQRIAQSFPSVVNLYLSCTERLNFSHCWYCLEDSLTCTMHSPVPERYLEVQDLATAFANALKPLKNLTHLHLGVFLSHEDLVYSHMQHAPRYLGHPEIVSAPDECDVCADHAKDVRMDELAASLIIAQKIRALQTIGWSSFFGIGDSNWDTNGEKADGDDNDGRGAEVENTNSDIVGNDCKTKIWILRKNGRVRVRRVPW</sequence>